<dbReference type="EMBL" id="JAUSSU010000009">
    <property type="protein sequence ID" value="MDQ0115096.1"/>
    <property type="molecule type" value="Genomic_DNA"/>
</dbReference>
<evidence type="ECO:0000313" key="4">
    <source>
        <dbReference type="Proteomes" id="UP001229346"/>
    </source>
</evidence>
<evidence type="ECO:0000259" key="2">
    <source>
        <dbReference type="Pfam" id="PF07833"/>
    </source>
</evidence>
<gene>
    <name evidence="3" type="ORF">J2T15_004553</name>
</gene>
<dbReference type="Gene3D" id="2.120.10.30">
    <property type="entry name" value="TolB, C-terminal domain"/>
    <property type="match status" value="1"/>
</dbReference>
<dbReference type="RefSeq" id="WP_307206466.1">
    <property type="nucleotide sequence ID" value="NZ_JAUSSU010000009.1"/>
</dbReference>
<feature type="domain" description="Copper amine oxidase-like N-terminal" evidence="2">
    <location>
        <begin position="56"/>
        <end position="142"/>
    </location>
</feature>
<keyword evidence="1" id="KW-0732">Signal</keyword>
<reference evidence="3 4" key="1">
    <citation type="submission" date="2023-07" db="EMBL/GenBank/DDBJ databases">
        <title>Sorghum-associated microbial communities from plants grown in Nebraska, USA.</title>
        <authorList>
            <person name="Schachtman D."/>
        </authorList>
    </citation>
    <scope>NUCLEOTIDE SEQUENCE [LARGE SCALE GENOMIC DNA]</scope>
    <source>
        <strain evidence="3 4">CC482</strain>
    </source>
</reference>
<dbReference type="InterPro" id="IPR036582">
    <property type="entry name" value="Mao_N_sf"/>
</dbReference>
<sequence length="471" mass="49273">MQMKKMLAVSMLAATLGVTAVNPVFAQTPVKQEAVQFSQTTFLVNANPAVLRSIQTSGTTLVSVRDFAKAIGADLQLADGSVTLTLDGKSVHVNPGAGMIAASSTTPALSSAVKMVNYTIFADPSALVEALGGTYEADADAPAIATVEQLTFAEHAVWAGGARLIVSNSSENGREDYLVNAANGKYELLLSSANTSDLVVSPNGQSAAYTDANGAVYVIDLNSKESKQVSTDSSIKNELQWSQDGTALFYLQGDKSSVIAKVNLADGTVTKVLEDKVDYKANLDVSADGMKFAYTVNKQPKVTADSSVDVALDDVAIDAAGTEAQVYFYNSAAADNKPVQLTKDTDDKVFIELAADGSKVYYVSVTADDASLGKVASVSTSGTEAAPSGVFAQKDVYQLAQGADRLYLLTANDDSTNAVYEFDTVIGESKLIGAVSDSVSEIIVSRHGHLAALIDGQLAVSVNGQWKNVTH</sequence>
<keyword evidence="4" id="KW-1185">Reference proteome</keyword>
<dbReference type="InterPro" id="IPR012854">
    <property type="entry name" value="Cu_amine_oxidase-like_N"/>
</dbReference>
<dbReference type="SUPFAM" id="SSF55383">
    <property type="entry name" value="Copper amine oxidase, domain N"/>
    <property type="match status" value="1"/>
</dbReference>
<organism evidence="3 4">
    <name type="scientific">Paenibacillus harenae</name>
    <dbReference type="NCBI Taxonomy" id="306543"/>
    <lineage>
        <taxon>Bacteria</taxon>
        <taxon>Bacillati</taxon>
        <taxon>Bacillota</taxon>
        <taxon>Bacilli</taxon>
        <taxon>Bacillales</taxon>
        <taxon>Paenibacillaceae</taxon>
        <taxon>Paenibacillus</taxon>
    </lineage>
</organism>
<dbReference type="Proteomes" id="UP001229346">
    <property type="component" value="Unassembled WGS sequence"/>
</dbReference>
<feature type="chain" id="PRO_5047532534" evidence="1">
    <location>
        <begin position="27"/>
        <end position="471"/>
    </location>
</feature>
<protein>
    <submittedName>
        <fullName evidence="3">Sugar lactone lactonase YvrE</fullName>
    </submittedName>
</protein>
<feature type="signal peptide" evidence="1">
    <location>
        <begin position="1"/>
        <end position="26"/>
    </location>
</feature>
<name>A0ABT9U645_PAEHA</name>
<accession>A0ABT9U645</accession>
<evidence type="ECO:0000313" key="3">
    <source>
        <dbReference type="EMBL" id="MDQ0115096.1"/>
    </source>
</evidence>
<comment type="caution">
    <text evidence="3">The sequence shown here is derived from an EMBL/GenBank/DDBJ whole genome shotgun (WGS) entry which is preliminary data.</text>
</comment>
<dbReference type="Pfam" id="PF07833">
    <property type="entry name" value="Cu_amine_oxidN1"/>
    <property type="match status" value="1"/>
</dbReference>
<dbReference type="SUPFAM" id="SSF69322">
    <property type="entry name" value="Tricorn protease domain 2"/>
    <property type="match status" value="1"/>
</dbReference>
<dbReference type="PANTHER" id="PTHR36842">
    <property type="entry name" value="PROTEIN TOLB HOMOLOG"/>
    <property type="match status" value="1"/>
</dbReference>
<dbReference type="InterPro" id="IPR011042">
    <property type="entry name" value="6-blade_b-propeller_TolB-like"/>
</dbReference>
<evidence type="ECO:0000256" key="1">
    <source>
        <dbReference type="SAM" id="SignalP"/>
    </source>
</evidence>
<dbReference type="PANTHER" id="PTHR36842:SF1">
    <property type="entry name" value="PROTEIN TOLB"/>
    <property type="match status" value="1"/>
</dbReference>
<proteinExistence type="predicted"/>